<keyword evidence="4" id="KW-1185">Reference proteome</keyword>
<evidence type="ECO:0000313" key="4">
    <source>
        <dbReference type="Proteomes" id="UP001209713"/>
    </source>
</evidence>
<dbReference type="InterPro" id="IPR014895">
    <property type="entry name" value="Alginate_lyase_2"/>
</dbReference>
<feature type="domain" description="Alginate lyase 2" evidence="2">
    <location>
        <begin position="31"/>
        <end position="299"/>
    </location>
</feature>
<evidence type="ECO:0000259" key="2">
    <source>
        <dbReference type="Pfam" id="PF08787"/>
    </source>
</evidence>
<dbReference type="Gene3D" id="2.60.120.200">
    <property type="match status" value="1"/>
</dbReference>
<dbReference type="EMBL" id="JAOVZB010000002">
    <property type="protein sequence ID" value="MCV2402420.1"/>
    <property type="molecule type" value="Genomic_DNA"/>
</dbReference>
<dbReference type="GO" id="GO:0016829">
    <property type="term" value="F:lyase activity"/>
    <property type="evidence" value="ECO:0007669"/>
    <property type="project" value="UniProtKB-KW"/>
</dbReference>
<dbReference type="RefSeq" id="WP_263529800.1">
    <property type="nucleotide sequence ID" value="NZ_JAOVZB010000002.1"/>
</dbReference>
<evidence type="ECO:0000256" key="1">
    <source>
        <dbReference type="SAM" id="SignalP"/>
    </source>
</evidence>
<dbReference type="SUPFAM" id="SSF49899">
    <property type="entry name" value="Concanavalin A-like lectins/glucanases"/>
    <property type="match status" value="1"/>
</dbReference>
<keyword evidence="3" id="KW-0456">Lyase</keyword>
<feature type="chain" id="PRO_5046467956" evidence="1">
    <location>
        <begin position="24"/>
        <end position="299"/>
    </location>
</feature>
<keyword evidence="1" id="KW-0732">Signal</keyword>
<gene>
    <name evidence="3" type="ORF">OFY17_05895</name>
</gene>
<feature type="signal peptide" evidence="1">
    <location>
        <begin position="1"/>
        <end position="23"/>
    </location>
</feature>
<organism evidence="3 4">
    <name type="scientific">Marinomonas sargassi</name>
    <dbReference type="NCBI Taxonomy" id="2984494"/>
    <lineage>
        <taxon>Bacteria</taxon>
        <taxon>Pseudomonadati</taxon>
        <taxon>Pseudomonadota</taxon>
        <taxon>Gammaproteobacteria</taxon>
        <taxon>Oceanospirillales</taxon>
        <taxon>Oceanospirillaceae</taxon>
        <taxon>Marinomonas</taxon>
    </lineage>
</organism>
<proteinExistence type="predicted"/>
<protein>
    <submittedName>
        <fullName evidence="3">Polysaccharide lyase family 7 protein</fullName>
    </submittedName>
</protein>
<sequence>MKKSLALSSFLLLSIPLSGLVEAATAPSTKFDLLNWKLSVPVDEDGNGKADDIKEKKLNGGYVSPEFFYLSEDGGMVFKAPIAGAKTSKNTTYTRSELREMIRRGNTKHKTTGVTGNNWVFSTAPEEDQKRAGGVDGSLEATLAVDYVTTTGKDYQVGRVVIGQIHANHNEPIRIYYRKLPNNMNGSLYYAHEPTKKSGRKEIFVEMIGSKSNSARNPADGIALGEKFSYRIDVVGNTLTVTIMRPGKPDVVSVTDMDKSGYDKGGLYMYFKAGVYNQNKSGDGDDYVQATFYDLKVTH</sequence>
<dbReference type="InterPro" id="IPR013320">
    <property type="entry name" value="ConA-like_dom_sf"/>
</dbReference>
<reference evidence="3 4" key="1">
    <citation type="submission" date="2022-10" db="EMBL/GenBank/DDBJ databases">
        <title>Marinomonas transparenta sp. nov. and Marinomonas sargassi sp. nov., isolated from marine alga (Sargassum natans (L.) Gaillon).</title>
        <authorList>
            <person name="Wang Y."/>
        </authorList>
    </citation>
    <scope>NUCLEOTIDE SEQUENCE [LARGE SCALE GENOMIC DNA]</scope>
    <source>
        <strain evidence="3 4">C2222</strain>
    </source>
</reference>
<name>A0ABT2YRB3_9GAMM</name>
<evidence type="ECO:0000313" key="3">
    <source>
        <dbReference type="EMBL" id="MCV2402420.1"/>
    </source>
</evidence>
<dbReference type="Pfam" id="PF08787">
    <property type="entry name" value="Alginate_lyase2"/>
    <property type="match status" value="1"/>
</dbReference>
<comment type="caution">
    <text evidence="3">The sequence shown here is derived from an EMBL/GenBank/DDBJ whole genome shotgun (WGS) entry which is preliminary data.</text>
</comment>
<accession>A0ABT2YRB3</accession>
<dbReference type="Proteomes" id="UP001209713">
    <property type="component" value="Unassembled WGS sequence"/>
</dbReference>